<feature type="domain" description="FAD-binding PCMH-type" evidence="8">
    <location>
        <begin position="30"/>
        <end position="218"/>
    </location>
</feature>
<dbReference type="InterPro" id="IPR016169">
    <property type="entry name" value="FAD-bd_PCMH_sub2"/>
</dbReference>
<dbReference type="AlphaFoldDB" id="A0A9Q0LWM7"/>
<dbReference type="InterPro" id="IPR006094">
    <property type="entry name" value="Oxid_FAD_bind_N"/>
</dbReference>
<dbReference type="InterPro" id="IPR016166">
    <property type="entry name" value="FAD-bd_PCMH"/>
</dbReference>
<dbReference type="GO" id="GO:0008202">
    <property type="term" value="P:steroid metabolic process"/>
    <property type="evidence" value="ECO:0007669"/>
    <property type="project" value="TreeGrafter"/>
</dbReference>
<dbReference type="SUPFAM" id="SSF56176">
    <property type="entry name" value="FAD-binding/transporter-associated domain-like"/>
    <property type="match status" value="1"/>
</dbReference>
<name>A0A9Q0LWM7_ANAIG</name>
<sequence>MNYNELFFFILFLIKHFSQYFFKLFLRLIFSGKLYRYFKTKKITNHNKEVNKISRQIRKNYELLSKEKTERRLVLYRKKGLAHITRDDSFKKGYTKINIEKLNKIISIDTKKKIMQVEPRVTIEDLFDFTFHYGLIPKISPEFKGITVGGAVLGNGLESSSFKYGLFERIVTEMEIIIGNGDVIKISKDKNPDLFYAFPGSHGTLGILTLLTIELTDALPFVELKYRKFKDVKSGVNCLNDIMKENSCDFLDAIMFSRSNFIVIEGHMKIKTTFSMRFYWHEIFYRHVFQITQNNHNHNPHDILRLREYLFRYDRYGFWVGYLEWSRTLKKRIIYGWLQSSTLLFRMRTFWKYPDLEFSGFVQDYLIPIDNSEKFIDFAVEKIFVFPIWFCPLNPNTSNIQDKKRLIFSLHEEMILKSDEKKESEKNEKNNNQNPFFIDIGIYGWPDPKGFTGNYKYYFDDINREFEKITFELDGKKGLYSANYYSKELFWKIYDEKRYNQLRKEFQASKIFPDIYEKLGHSGWKKRTQKSN</sequence>
<accession>A0A9Q0LWM7</accession>
<keyword evidence="5" id="KW-0560">Oxidoreductase</keyword>
<evidence type="ECO:0000313" key="9">
    <source>
        <dbReference type="EMBL" id="KAJ5080342.1"/>
    </source>
</evidence>
<evidence type="ECO:0000256" key="1">
    <source>
        <dbReference type="ARBA" id="ARBA00004167"/>
    </source>
</evidence>
<evidence type="ECO:0000256" key="4">
    <source>
        <dbReference type="ARBA" id="ARBA00022989"/>
    </source>
</evidence>
<gene>
    <name evidence="9" type="ORF">M0811_03827</name>
</gene>
<dbReference type="GO" id="GO:0000246">
    <property type="term" value="F:Delta24(24-1) sterol reductase activity"/>
    <property type="evidence" value="ECO:0007669"/>
    <property type="project" value="TreeGrafter"/>
</dbReference>
<protein>
    <recommendedName>
        <fullName evidence="2">Delta(24)-sterol reductase</fullName>
        <ecNumber evidence="2">1.3.1.72</ecNumber>
    </recommendedName>
</protein>
<dbReference type="OrthoDB" id="415825at2759"/>
<dbReference type="Pfam" id="PF01565">
    <property type="entry name" value="FAD_binding_4"/>
    <property type="match status" value="1"/>
</dbReference>
<keyword evidence="6 7" id="KW-0472">Membrane</keyword>
<dbReference type="EMBL" id="JAPDFW010000011">
    <property type="protein sequence ID" value="KAJ5080342.1"/>
    <property type="molecule type" value="Genomic_DNA"/>
</dbReference>
<dbReference type="PROSITE" id="PS51387">
    <property type="entry name" value="FAD_PCMH"/>
    <property type="match status" value="1"/>
</dbReference>
<organism evidence="9 10">
    <name type="scientific">Anaeramoeba ignava</name>
    <name type="common">Anaerobic marine amoeba</name>
    <dbReference type="NCBI Taxonomy" id="1746090"/>
    <lineage>
        <taxon>Eukaryota</taxon>
        <taxon>Metamonada</taxon>
        <taxon>Anaeramoebidae</taxon>
        <taxon>Anaeramoeba</taxon>
    </lineage>
</organism>
<evidence type="ECO:0000256" key="7">
    <source>
        <dbReference type="SAM" id="Phobius"/>
    </source>
</evidence>
<keyword evidence="4 7" id="KW-1133">Transmembrane helix</keyword>
<dbReference type="GO" id="GO:0016020">
    <property type="term" value="C:membrane"/>
    <property type="evidence" value="ECO:0007669"/>
    <property type="project" value="UniProtKB-SubCell"/>
</dbReference>
<dbReference type="GO" id="GO:0005737">
    <property type="term" value="C:cytoplasm"/>
    <property type="evidence" value="ECO:0007669"/>
    <property type="project" value="TreeGrafter"/>
</dbReference>
<dbReference type="InterPro" id="IPR040165">
    <property type="entry name" value="Diminuto-like"/>
</dbReference>
<evidence type="ECO:0000259" key="8">
    <source>
        <dbReference type="PROSITE" id="PS51387"/>
    </source>
</evidence>
<comment type="subcellular location">
    <subcellularLocation>
        <location evidence="1">Membrane</location>
        <topology evidence="1">Single-pass membrane protein</topology>
    </subcellularLocation>
</comment>
<dbReference type="GO" id="GO:0071949">
    <property type="term" value="F:FAD binding"/>
    <property type="evidence" value="ECO:0007669"/>
    <property type="project" value="InterPro"/>
</dbReference>
<dbReference type="PANTHER" id="PTHR10801">
    <property type="entry name" value="24-DEHYDROCHOLESTEROL REDUCTASE"/>
    <property type="match status" value="1"/>
</dbReference>
<dbReference type="Proteomes" id="UP001149090">
    <property type="component" value="Unassembled WGS sequence"/>
</dbReference>
<proteinExistence type="predicted"/>
<reference evidence="9" key="1">
    <citation type="submission" date="2022-10" db="EMBL/GenBank/DDBJ databases">
        <title>Novel sulphate-reducing endosymbionts in the free-living metamonad Anaeramoeba.</title>
        <authorList>
            <person name="Jerlstrom-Hultqvist J."/>
            <person name="Cepicka I."/>
            <person name="Gallot-Lavallee L."/>
            <person name="Salas-Leiva D."/>
            <person name="Curtis B.A."/>
            <person name="Zahonova K."/>
            <person name="Pipaliya S."/>
            <person name="Dacks J."/>
            <person name="Roger A.J."/>
        </authorList>
    </citation>
    <scope>NUCLEOTIDE SEQUENCE</scope>
    <source>
        <strain evidence="9">BMAN</strain>
    </source>
</reference>
<dbReference type="InterPro" id="IPR036318">
    <property type="entry name" value="FAD-bd_PCMH-like_sf"/>
</dbReference>
<comment type="caution">
    <text evidence="9">The sequence shown here is derived from an EMBL/GenBank/DDBJ whole genome shotgun (WGS) entry which is preliminary data.</text>
</comment>
<evidence type="ECO:0000313" key="10">
    <source>
        <dbReference type="Proteomes" id="UP001149090"/>
    </source>
</evidence>
<feature type="transmembrane region" description="Helical" evidence="7">
    <location>
        <begin position="6"/>
        <end position="26"/>
    </location>
</feature>
<evidence type="ECO:0000256" key="6">
    <source>
        <dbReference type="ARBA" id="ARBA00023136"/>
    </source>
</evidence>
<dbReference type="GO" id="GO:0050614">
    <property type="term" value="F:Delta24-sterol reductase activity"/>
    <property type="evidence" value="ECO:0007669"/>
    <property type="project" value="UniProtKB-EC"/>
</dbReference>
<evidence type="ECO:0000256" key="3">
    <source>
        <dbReference type="ARBA" id="ARBA00022692"/>
    </source>
</evidence>
<dbReference type="OMA" id="WVGRSAF"/>
<dbReference type="PANTHER" id="PTHR10801:SF0">
    <property type="entry name" value="DELTA(24)-STEROL REDUCTASE"/>
    <property type="match status" value="1"/>
</dbReference>
<evidence type="ECO:0000256" key="2">
    <source>
        <dbReference type="ARBA" id="ARBA00012405"/>
    </source>
</evidence>
<dbReference type="EC" id="1.3.1.72" evidence="2"/>
<dbReference type="Gene3D" id="3.30.465.10">
    <property type="match status" value="1"/>
</dbReference>
<evidence type="ECO:0000256" key="5">
    <source>
        <dbReference type="ARBA" id="ARBA00023002"/>
    </source>
</evidence>
<keyword evidence="3 7" id="KW-0812">Transmembrane</keyword>
<keyword evidence="10" id="KW-1185">Reference proteome</keyword>